<gene>
    <name evidence="2" type="ORF">SAMN05216480_10611</name>
</gene>
<protein>
    <recommendedName>
        <fullName evidence="4">DUF4468 domain-containing protein</fullName>
    </recommendedName>
</protein>
<reference evidence="2 3" key="1">
    <citation type="submission" date="2016-10" db="EMBL/GenBank/DDBJ databases">
        <authorList>
            <person name="de Groot N.N."/>
        </authorList>
    </citation>
    <scope>NUCLEOTIDE SEQUENCE [LARGE SCALE GENOMIC DNA]</scope>
    <source>
        <strain evidence="2 3">CGMCC 1.12333</strain>
    </source>
</reference>
<proteinExistence type="predicted"/>
<feature type="signal peptide" evidence="1">
    <location>
        <begin position="1"/>
        <end position="19"/>
    </location>
</feature>
<name>A0A1I7GVB7_9FLAO</name>
<organism evidence="2 3">
    <name type="scientific">Pustulibacterium marinum</name>
    <dbReference type="NCBI Taxonomy" id="1224947"/>
    <lineage>
        <taxon>Bacteria</taxon>
        <taxon>Pseudomonadati</taxon>
        <taxon>Bacteroidota</taxon>
        <taxon>Flavobacteriia</taxon>
        <taxon>Flavobacteriales</taxon>
        <taxon>Flavobacteriaceae</taxon>
        <taxon>Pustulibacterium</taxon>
    </lineage>
</organism>
<dbReference type="OrthoDB" id="1441032at2"/>
<dbReference type="EMBL" id="FPBK01000006">
    <property type="protein sequence ID" value="SFU52362.1"/>
    <property type="molecule type" value="Genomic_DNA"/>
</dbReference>
<dbReference type="STRING" id="1224947.SAMN05216480_10611"/>
<accession>A0A1I7GVB7</accession>
<feature type="chain" id="PRO_5011665491" description="DUF4468 domain-containing protein" evidence="1">
    <location>
        <begin position="20"/>
        <end position="187"/>
    </location>
</feature>
<keyword evidence="3" id="KW-1185">Reference proteome</keyword>
<dbReference type="AlphaFoldDB" id="A0A1I7GVB7"/>
<dbReference type="Proteomes" id="UP000199138">
    <property type="component" value="Unassembled WGS sequence"/>
</dbReference>
<evidence type="ECO:0000313" key="2">
    <source>
        <dbReference type="EMBL" id="SFU52362.1"/>
    </source>
</evidence>
<evidence type="ECO:0000256" key="1">
    <source>
        <dbReference type="SAM" id="SignalP"/>
    </source>
</evidence>
<sequence length="187" mass="21434">MKTYVVLVCILLSMFSVSAQDTLFIRKDVNWDPDIIEYQTDTLIFNAPEERRNLLIGNTILEGSENYGWRQNLHLNLKKVDYSACSNNIEMDLENRINSIQVTDTTLVVDINIVANCCSNLLYDAAVDDNGTLQLIIHEYSGYCTCACCFGLVFNFKLDKELFDPKTIKKVIIEDIENTLTDIDWKQ</sequence>
<evidence type="ECO:0000313" key="3">
    <source>
        <dbReference type="Proteomes" id="UP000199138"/>
    </source>
</evidence>
<keyword evidence="1" id="KW-0732">Signal</keyword>
<evidence type="ECO:0008006" key="4">
    <source>
        <dbReference type="Google" id="ProtNLM"/>
    </source>
</evidence>
<dbReference type="RefSeq" id="WP_143106388.1">
    <property type="nucleotide sequence ID" value="NZ_FPBK01000006.1"/>
</dbReference>